<dbReference type="InterPro" id="IPR006158">
    <property type="entry name" value="Cobalamin-bd"/>
</dbReference>
<organism evidence="8 9">
    <name type="scientific">Candidatus Magnetominusculus xianensis</name>
    <dbReference type="NCBI Taxonomy" id="1748249"/>
    <lineage>
        <taxon>Bacteria</taxon>
        <taxon>Pseudomonadati</taxon>
        <taxon>Nitrospirota</taxon>
        <taxon>Nitrospiria</taxon>
        <taxon>Nitrospirales</taxon>
        <taxon>Nitrospiraceae</taxon>
        <taxon>Candidatus Magnetominusculus</taxon>
    </lineage>
</organism>
<dbReference type="InterPro" id="IPR007197">
    <property type="entry name" value="rSAM"/>
</dbReference>
<protein>
    <submittedName>
        <fullName evidence="8">Radical SAM protein</fullName>
    </submittedName>
</protein>
<dbReference type="InterPro" id="IPR023404">
    <property type="entry name" value="rSAM_horseshoe"/>
</dbReference>
<dbReference type="CDD" id="cd01335">
    <property type="entry name" value="Radical_SAM"/>
    <property type="match status" value="1"/>
</dbReference>
<dbReference type="Pfam" id="PF02310">
    <property type="entry name" value="B12-binding"/>
    <property type="match status" value="1"/>
</dbReference>
<keyword evidence="4" id="KW-0408">Iron</keyword>
<feature type="domain" description="B12-binding" evidence="6">
    <location>
        <begin position="9"/>
        <end position="147"/>
    </location>
</feature>
<evidence type="ECO:0000256" key="2">
    <source>
        <dbReference type="ARBA" id="ARBA00022691"/>
    </source>
</evidence>
<dbReference type="InterPro" id="IPR058240">
    <property type="entry name" value="rSAM_sf"/>
</dbReference>
<reference evidence="8 9" key="1">
    <citation type="submission" date="2015-11" db="EMBL/GenBank/DDBJ databases">
        <authorList>
            <person name="Lin W."/>
        </authorList>
    </citation>
    <scope>NUCLEOTIDE SEQUENCE [LARGE SCALE GENOMIC DNA]</scope>
    <source>
        <strain evidence="8 9">HCH-1</strain>
    </source>
</reference>
<comment type="cofactor">
    <cofactor evidence="1">
        <name>[4Fe-4S] cluster</name>
        <dbReference type="ChEBI" id="CHEBI:49883"/>
    </cofactor>
</comment>
<evidence type="ECO:0000313" key="9">
    <source>
        <dbReference type="Proteomes" id="UP000060487"/>
    </source>
</evidence>
<evidence type="ECO:0000256" key="3">
    <source>
        <dbReference type="ARBA" id="ARBA00022723"/>
    </source>
</evidence>
<dbReference type="Proteomes" id="UP000060487">
    <property type="component" value="Unassembled WGS sequence"/>
</dbReference>
<accession>A0ABR5SHX5</accession>
<feature type="domain" description="Radical SAM core" evidence="7">
    <location>
        <begin position="197"/>
        <end position="418"/>
    </location>
</feature>
<evidence type="ECO:0000313" key="8">
    <source>
        <dbReference type="EMBL" id="KWT90137.1"/>
    </source>
</evidence>
<dbReference type="RefSeq" id="WP_085051788.1">
    <property type="nucleotide sequence ID" value="NZ_LNQR01000036.1"/>
</dbReference>
<keyword evidence="2" id="KW-0949">S-adenosyl-L-methionine</keyword>
<dbReference type="PROSITE" id="PS51332">
    <property type="entry name" value="B12_BINDING"/>
    <property type="match status" value="1"/>
</dbReference>
<evidence type="ECO:0000259" key="7">
    <source>
        <dbReference type="PROSITE" id="PS51918"/>
    </source>
</evidence>
<dbReference type="Gene3D" id="3.40.50.280">
    <property type="entry name" value="Cobalamin-binding domain"/>
    <property type="match status" value="1"/>
</dbReference>
<dbReference type="PANTHER" id="PTHR43409:SF16">
    <property type="entry name" value="SLR0320 PROTEIN"/>
    <property type="match status" value="1"/>
</dbReference>
<keyword evidence="9" id="KW-1185">Reference proteome</keyword>
<evidence type="ECO:0000259" key="6">
    <source>
        <dbReference type="PROSITE" id="PS51332"/>
    </source>
</evidence>
<dbReference type="SFLD" id="SFLDS00029">
    <property type="entry name" value="Radical_SAM"/>
    <property type="match status" value="1"/>
</dbReference>
<sequence length="478" mass="54391">MRILLINPPFTKIYNFSGQGGKTAPLNIAYIAAYARKYSNSLTAIEILDAESLEYDFDMIHNKITNYAPDIVAVTMTTPAYNSAKKIITMTKEINKNIVTVVGGAHPSAFPKELLDEIPQIDFSIIGEGEKPFAYLLDAISNGWSFAEIKGLAYRNDGKIIFNHEIEYIRDIDMIPFPARDLLPMSLYEPSTAKDITHKGGFSNIFTSRGCPYDCVYCSSRNIWSGKVRIRSAMNVVNEIEECYKTFNITKFNFNDDIFPISRQRTIDICNEIISKDMKIHWTCMTRVNYVWEDAMIKMKDAGCEIVNFGFESGSDEILKSINKKTTVKQGIEAVKICKKAKLKVMGNFMIGNIGETEDTIKESIRYSKTLGLDSAAFFIAMPYPGTKLYTMANDLGYLRKDWSYTDLLAYGNNNPPLILPNLPPETLHYWQKKAMKEFYLRPNYILNKIKGIRSTRDILSLLRAFMVFIKIVIPKVL</sequence>
<dbReference type="InterPro" id="IPR006638">
    <property type="entry name" value="Elp3/MiaA/NifB-like_rSAM"/>
</dbReference>
<dbReference type="Pfam" id="PF04055">
    <property type="entry name" value="Radical_SAM"/>
    <property type="match status" value="1"/>
</dbReference>
<dbReference type="PANTHER" id="PTHR43409">
    <property type="entry name" value="ANAEROBIC MAGNESIUM-PROTOPORPHYRIN IX MONOMETHYL ESTER CYCLASE-RELATED"/>
    <property type="match status" value="1"/>
</dbReference>
<dbReference type="CDD" id="cd02068">
    <property type="entry name" value="radical_SAM_B12_BD"/>
    <property type="match status" value="1"/>
</dbReference>
<dbReference type="InterPro" id="IPR034466">
    <property type="entry name" value="Methyltransferase_Class_B"/>
</dbReference>
<keyword evidence="5" id="KW-0411">Iron-sulfur</keyword>
<dbReference type="InterPro" id="IPR036724">
    <property type="entry name" value="Cobalamin-bd_sf"/>
</dbReference>
<evidence type="ECO:0000256" key="5">
    <source>
        <dbReference type="ARBA" id="ARBA00023014"/>
    </source>
</evidence>
<dbReference type="SUPFAM" id="SSF102114">
    <property type="entry name" value="Radical SAM enzymes"/>
    <property type="match status" value="1"/>
</dbReference>
<dbReference type="SFLD" id="SFLDG01082">
    <property type="entry name" value="B12-binding_domain_containing"/>
    <property type="match status" value="1"/>
</dbReference>
<dbReference type="SUPFAM" id="SSF52242">
    <property type="entry name" value="Cobalamin (vitamin B12)-binding domain"/>
    <property type="match status" value="1"/>
</dbReference>
<dbReference type="SMART" id="SM00729">
    <property type="entry name" value="Elp3"/>
    <property type="match status" value="1"/>
</dbReference>
<keyword evidence="3" id="KW-0479">Metal-binding</keyword>
<dbReference type="PROSITE" id="PS51918">
    <property type="entry name" value="RADICAL_SAM"/>
    <property type="match status" value="1"/>
</dbReference>
<dbReference type="InterPro" id="IPR051198">
    <property type="entry name" value="BchE-like"/>
</dbReference>
<gene>
    <name evidence="8" type="ORF">ASN18_1143</name>
</gene>
<proteinExistence type="predicted"/>
<evidence type="ECO:0000256" key="1">
    <source>
        <dbReference type="ARBA" id="ARBA00001966"/>
    </source>
</evidence>
<name>A0ABR5SHX5_9BACT</name>
<dbReference type="Gene3D" id="3.80.30.20">
    <property type="entry name" value="tm_1862 like domain"/>
    <property type="match status" value="1"/>
</dbReference>
<evidence type="ECO:0000256" key="4">
    <source>
        <dbReference type="ARBA" id="ARBA00023004"/>
    </source>
</evidence>
<dbReference type="EMBL" id="LNQR01000036">
    <property type="protein sequence ID" value="KWT90137.1"/>
    <property type="molecule type" value="Genomic_DNA"/>
</dbReference>
<dbReference type="SFLD" id="SFLDG01123">
    <property type="entry name" value="methyltransferase_(Class_B)"/>
    <property type="match status" value="1"/>
</dbReference>
<comment type="caution">
    <text evidence="8">The sequence shown here is derived from an EMBL/GenBank/DDBJ whole genome shotgun (WGS) entry which is preliminary data.</text>
</comment>